<feature type="signal peptide" evidence="1">
    <location>
        <begin position="1"/>
        <end position="16"/>
    </location>
</feature>
<sequence>MLGIFLSAILARAVHGQTFGNEINTYGTVAFIRAGESTPWVRSGNQLLTAVGAQQMHELGSNFRGRYIDEESGATRLGVRPIAGMSQAQLDPNQLFIQTLNRPHLVASAQAFMQEEFLNTQAAERDFYQSLDLDWFGGDIPNRAMLDYSNAFSIHDALSYHYTHDKSTFDALTNSSTAGILSKARYLADQDAWYRYANISADDTLSPRAMAGQTLAALILGRFQQVIANHGNASNGLVNGNTQPLTLLFGDYAPILSFLSIAEVDYQQHTQKWHSLPDPGSALVFELFTRGQAKADTEDDMWGGGLVRGVYIV</sequence>
<reference evidence="2 3" key="1">
    <citation type="submission" date="2021-02" db="EMBL/GenBank/DDBJ databases">
        <title>Genome assembly of Pseudopithomyces chartarum.</title>
        <authorList>
            <person name="Jauregui R."/>
            <person name="Singh J."/>
            <person name="Voisey C."/>
        </authorList>
    </citation>
    <scope>NUCLEOTIDE SEQUENCE [LARGE SCALE GENOMIC DNA]</scope>
    <source>
        <strain evidence="2 3">AGR01</strain>
    </source>
</reference>
<dbReference type="PANTHER" id="PTHR11567:SF127">
    <property type="entry name" value="HISTIDINE ACID PHOSPHATASE"/>
    <property type="match status" value="1"/>
</dbReference>
<dbReference type="PANTHER" id="PTHR11567">
    <property type="entry name" value="ACID PHOSPHATASE-RELATED"/>
    <property type="match status" value="1"/>
</dbReference>
<organism evidence="2 3">
    <name type="scientific">Pseudopithomyces chartarum</name>
    <dbReference type="NCBI Taxonomy" id="1892770"/>
    <lineage>
        <taxon>Eukaryota</taxon>
        <taxon>Fungi</taxon>
        <taxon>Dikarya</taxon>
        <taxon>Ascomycota</taxon>
        <taxon>Pezizomycotina</taxon>
        <taxon>Dothideomycetes</taxon>
        <taxon>Pleosporomycetidae</taxon>
        <taxon>Pleosporales</taxon>
        <taxon>Massarineae</taxon>
        <taxon>Didymosphaeriaceae</taxon>
        <taxon>Pseudopithomyces</taxon>
    </lineage>
</organism>
<dbReference type="Gene3D" id="3.40.50.1240">
    <property type="entry name" value="Phosphoglycerate mutase-like"/>
    <property type="match status" value="2"/>
</dbReference>
<dbReference type="GO" id="GO:0016791">
    <property type="term" value="F:phosphatase activity"/>
    <property type="evidence" value="ECO:0007669"/>
    <property type="project" value="TreeGrafter"/>
</dbReference>
<keyword evidence="3" id="KW-1185">Reference proteome</keyword>
<gene>
    <name evidence="2" type="ORF">GRF29_106g400444</name>
</gene>
<evidence type="ECO:0000313" key="2">
    <source>
        <dbReference type="EMBL" id="KAK3203717.1"/>
    </source>
</evidence>
<proteinExistence type="predicted"/>
<comment type="caution">
    <text evidence="2">The sequence shown here is derived from an EMBL/GenBank/DDBJ whole genome shotgun (WGS) entry which is preliminary data.</text>
</comment>
<accession>A0AAN6LSZ7</accession>
<dbReference type="Proteomes" id="UP001280581">
    <property type="component" value="Unassembled WGS sequence"/>
</dbReference>
<protein>
    <submittedName>
        <fullName evidence="2">Uncharacterized protein</fullName>
    </submittedName>
</protein>
<name>A0AAN6LSZ7_9PLEO</name>
<dbReference type="SUPFAM" id="SSF53254">
    <property type="entry name" value="Phosphoglycerate mutase-like"/>
    <property type="match status" value="1"/>
</dbReference>
<dbReference type="AlphaFoldDB" id="A0AAN6LSZ7"/>
<feature type="chain" id="PRO_5042872582" evidence="1">
    <location>
        <begin position="17"/>
        <end position="313"/>
    </location>
</feature>
<evidence type="ECO:0000256" key="1">
    <source>
        <dbReference type="SAM" id="SignalP"/>
    </source>
</evidence>
<dbReference type="InterPro" id="IPR029033">
    <property type="entry name" value="His_PPase_superfam"/>
</dbReference>
<keyword evidence="1" id="KW-0732">Signal</keyword>
<evidence type="ECO:0000313" key="3">
    <source>
        <dbReference type="Proteomes" id="UP001280581"/>
    </source>
</evidence>
<dbReference type="InterPro" id="IPR050645">
    <property type="entry name" value="Histidine_acid_phosphatase"/>
</dbReference>
<dbReference type="EMBL" id="WVTA01000010">
    <property type="protein sequence ID" value="KAK3203717.1"/>
    <property type="molecule type" value="Genomic_DNA"/>
</dbReference>